<evidence type="ECO:0000256" key="1">
    <source>
        <dbReference type="ARBA" id="ARBA00005562"/>
    </source>
</evidence>
<protein>
    <recommendedName>
        <fullName evidence="5">ETS domain-containing protein</fullName>
    </recommendedName>
</protein>
<feature type="compositionally biased region" description="Low complexity" evidence="4">
    <location>
        <begin position="40"/>
        <end position="49"/>
    </location>
</feature>
<dbReference type="EMBL" id="VXIV02001648">
    <property type="protein sequence ID" value="KAF6030981.1"/>
    <property type="molecule type" value="Genomic_DNA"/>
</dbReference>
<feature type="region of interest" description="Disordered" evidence="4">
    <location>
        <begin position="20"/>
        <end position="55"/>
    </location>
</feature>
<dbReference type="GO" id="GO:0000981">
    <property type="term" value="F:DNA-binding transcription factor activity, RNA polymerase II-specific"/>
    <property type="evidence" value="ECO:0007669"/>
    <property type="project" value="TreeGrafter"/>
</dbReference>
<reference evidence="6" key="1">
    <citation type="submission" date="2020-06" db="EMBL/GenBank/DDBJ databases">
        <title>Draft genome of Bugula neritina, a colonial animal packing powerful symbionts and potential medicines.</title>
        <authorList>
            <person name="Rayko M."/>
        </authorList>
    </citation>
    <scope>NUCLEOTIDE SEQUENCE [LARGE SCALE GENOMIC DNA]</scope>
    <source>
        <strain evidence="6">Kwan_BN1</strain>
    </source>
</reference>
<feature type="domain" description="ETS" evidence="5">
    <location>
        <begin position="351"/>
        <end position="406"/>
    </location>
</feature>
<dbReference type="GO" id="GO:0005634">
    <property type="term" value="C:nucleus"/>
    <property type="evidence" value="ECO:0007669"/>
    <property type="project" value="UniProtKB-SubCell"/>
</dbReference>
<dbReference type="InterPro" id="IPR036388">
    <property type="entry name" value="WH-like_DNA-bd_sf"/>
</dbReference>
<evidence type="ECO:0000313" key="7">
    <source>
        <dbReference type="Proteomes" id="UP000593567"/>
    </source>
</evidence>
<dbReference type="GO" id="GO:0030154">
    <property type="term" value="P:cell differentiation"/>
    <property type="evidence" value="ECO:0007669"/>
    <property type="project" value="TreeGrafter"/>
</dbReference>
<dbReference type="AlphaFoldDB" id="A0A7J7JZ69"/>
<dbReference type="FunFam" id="1.10.10.10:FF:001336">
    <property type="entry name" value="Epithelium specific ets factor 3, ese3, putative"/>
    <property type="match status" value="1"/>
</dbReference>
<evidence type="ECO:0000259" key="5">
    <source>
        <dbReference type="PROSITE" id="PS50061"/>
    </source>
</evidence>
<dbReference type="Gene3D" id="1.10.10.10">
    <property type="entry name" value="Winged helix-like DNA-binding domain superfamily/Winged helix DNA-binding domain"/>
    <property type="match status" value="1"/>
</dbReference>
<dbReference type="PANTHER" id="PTHR11849:SF190">
    <property type="entry name" value="ETS-DOMAIN PROTEIN"/>
    <property type="match status" value="1"/>
</dbReference>
<gene>
    <name evidence="6" type="ORF">EB796_010716</name>
</gene>
<evidence type="ECO:0000256" key="3">
    <source>
        <dbReference type="RuleBase" id="RU004019"/>
    </source>
</evidence>
<comment type="caution">
    <text evidence="6">The sequence shown here is derived from an EMBL/GenBank/DDBJ whole genome shotgun (WGS) entry which is preliminary data.</text>
</comment>
<organism evidence="6 7">
    <name type="scientific">Bugula neritina</name>
    <name type="common">Brown bryozoan</name>
    <name type="synonym">Sertularia neritina</name>
    <dbReference type="NCBI Taxonomy" id="10212"/>
    <lineage>
        <taxon>Eukaryota</taxon>
        <taxon>Metazoa</taxon>
        <taxon>Spiralia</taxon>
        <taxon>Lophotrochozoa</taxon>
        <taxon>Bryozoa</taxon>
        <taxon>Gymnolaemata</taxon>
        <taxon>Cheilostomatida</taxon>
        <taxon>Flustrina</taxon>
        <taxon>Buguloidea</taxon>
        <taxon>Bugulidae</taxon>
        <taxon>Bugula</taxon>
    </lineage>
</organism>
<dbReference type="PRINTS" id="PR00454">
    <property type="entry name" value="ETSDOMAIN"/>
</dbReference>
<dbReference type="Pfam" id="PF00178">
    <property type="entry name" value="Ets"/>
    <property type="match status" value="1"/>
</dbReference>
<name>A0A7J7JZ69_BUGNE</name>
<proteinExistence type="inferred from homology"/>
<dbReference type="SMART" id="SM00413">
    <property type="entry name" value="ETS"/>
    <property type="match status" value="1"/>
</dbReference>
<dbReference type="InterPro" id="IPR000418">
    <property type="entry name" value="Ets_dom"/>
</dbReference>
<sequence>MMTMDNPICEERFYFDEWKPETQQQLSESEIEQTWRRGSSDSYSGDSNSWTPSSTSINSPFTTTLCDSRSSQDSGANWKEKPVDQWSADDVTLWICSLMNTPSRSLYDGNYPPAINVAAYLNLTGAELMHMSSTEMQSRDPQSGNFVFMSLQQCLSQPNSPYSPTPPGLPSYGHLEPTRGMSDLVKQEPLTKEFVQPRLPSLDLKMFSFDIEDKFDSIKSLAKEMSFDQVVKSINAMKGVEKSRLQTDSKYNWELADTLNRPHSLNAPVNPYNIALGQGWVDQNQLMASPMISPRSDGSITPPEDLGREFSSPHYLPNGKGKGKPLVGVYQDLLFDSRYNPSLVKWEDREEGVFKFVKSDQVAKLWGKKKNNPAMTYEKLSRAMRYYYRRKILDRIDGRRLVYKFGSMATGWKV</sequence>
<accession>A0A7J7JZ69</accession>
<comment type="similarity">
    <text evidence="1 3">Belongs to the ETS family.</text>
</comment>
<dbReference type="Proteomes" id="UP000593567">
    <property type="component" value="Unassembled WGS sequence"/>
</dbReference>
<dbReference type="InterPro" id="IPR046328">
    <property type="entry name" value="ETS_fam"/>
</dbReference>
<keyword evidence="7" id="KW-1185">Reference proteome</keyword>
<dbReference type="SUPFAM" id="SSF46785">
    <property type="entry name" value="Winged helix' DNA-binding domain"/>
    <property type="match status" value="1"/>
</dbReference>
<dbReference type="InterPro" id="IPR036390">
    <property type="entry name" value="WH_DNA-bd_sf"/>
</dbReference>
<dbReference type="GO" id="GO:0043565">
    <property type="term" value="F:sequence-specific DNA binding"/>
    <property type="evidence" value="ECO:0007669"/>
    <property type="project" value="InterPro"/>
</dbReference>
<dbReference type="Gene3D" id="1.10.150.50">
    <property type="entry name" value="Transcription Factor, Ets-1"/>
    <property type="match status" value="1"/>
</dbReference>
<dbReference type="InterPro" id="IPR013761">
    <property type="entry name" value="SAM/pointed_sf"/>
</dbReference>
<dbReference type="PANTHER" id="PTHR11849">
    <property type="entry name" value="ETS"/>
    <property type="match status" value="1"/>
</dbReference>
<dbReference type="SUPFAM" id="SSF47769">
    <property type="entry name" value="SAM/Pointed domain"/>
    <property type="match status" value="1"/>
</dbReference>
<evidence type="ECO:0000256" key="4">
    <source>
        <dbReference type="SAM" id="MobiDB-lite"/>
    </source>
</evidence>
<keyword evidence="2 3" id="KW-0238">DNA-binding</keyword>
<dbReference type="PROSITE" id="PS50061">
    <property type="entry name" value="ETS_DOMAIN_3"/>
    <property type="match status" value="1"/>
</dbReference>
<keyword evidence="3" id="KW-0539">Nucleus</keyword>
<comment type="subcellular location">
    <subcellularLocation>
        <location evidence="3">Nucleus</location>
    </subcellularLocation>
</comment>
<dbReference type="OrthoDB" id="8196042at2759"/>
<evidence type="ECO:0000313" key="6">
    <source>
        <dbReference type="EMBL" id="KAF6030981.1"/>
    </source>
</evidence>
<evidence type="ECO:0000256" key="2">
    <source>
        <dbReference type="ARBA" id="ARBA00023125"/>
    </source>
</evidence>